<dbReference type="PANTHER" id="PTHR30313">
    <property type="entry name" value="DNA PRIMASE"/>
    <property type="match status" value="1"/>
</dbReference>
<evidence type="ECO:0000256" key="11">
    <source>
        <dbReference type="ARBA" id="ARBA00023163"/>
    </source>
</evidence>
<dbReference type="SUPFAM" id="SSF56731">
    <property type="entry name" value="DNA primase core"/>
    <property type="match status" value="1"/>
</dbReference>
<evidence type="ECO:0000256" key="9">
    <source>
        <dbReference type="ARBA" id="ARBA00022842"/>
    </source>
</evidence>
<comment type="subunit">
    <text evidence="12">Monomer. Interacts with DnaB.</text>
</comment>
<dbReference type="STRING" id="760011.Spico_0619"/>
<dbReference type="InterPro" id="IPR050219">
    <property type="entry name" value="DnaG_primase"/>
</dbReference>
<dbReference type="GO" id="GO:0003677">
    <property type="term" value="F:DNA binding"/>
    <property type="evidence" value="ECO:0007669"/>
    <property type="project" value="UniProtKB-KW"/>
</dbReference>
<keyword evidence="15" id="KW-0175">Coiled coil</keyword>
<dbReference type="InterPro" id="IPR037068">
    <property type="entry name" value="DNA_primase_core_N_sf"/>
</dbReference>
<keyword evidence="7 12" id="KW-0863">Zinc-finger</keyword>
<dbReference type="PANTHER" id="PTHR30313:SF2">
    <property type="entry name" value="DNA PRIMASE"/>
    <property type="match status" value="1"/>
</dbReference>
<dbReference type="OrthoDB" id="9803773at2"/>
<keyword evidence="8 12" id="KW-0862">Zinc</keyword>
<evidence type="ECO:0000256" key="3">
    <source>
        <dbReference type="ARBA" id="ARBA00022679"/>
    </source>
</evidence>
<dbReference type="InterPro" id="IPR019475">
    <property type="entry name" value="DNA_primase_DnaB-bd"/>
</dbReference>
<feature type="coiled-coil region" evidence="15">
    <location>
        <begin position="546"/>
        <end position="595"/>
    </location>
</feature>
<proteinExistence type="inferred from homology"/>
<evidence type="ECO:0000256" key="1">
    <source>
        <dbReference type="ARBA" id="ARBA00022478"/>
    </source>
</evidence>
<dbReference type="eggNOG" id="COG0358">
    <property type="taxonomic scope" value="Bacteria"/>
</dbReference>
<dbReference type="HOGENOM" id="CLU_013501_3_3_12"/>
<keyword evidence="1 12" id="KW-0240">DNA-directed RNA polymerase</keyword>
<dbReference type="InterPro" id="IPR030846">
    <property type="entry name" value="DnaG_bac"/>
</dbReference>
<dbReference type="Gene3D" id="3.90.980.10">
    <property type="entry name" value="DNA primase, catalytic core, N-terminal domain"/>
    <property type="match status" value="1"/>
</dbReference>
<protein>
    <recommendedName>
        <fullName evidence="12 13">DNA primase</fullName>
        <ecNumber evidence="12">2.7.7.101</ecNumber>
    </recommendedName>
</protein>
<keyword evidence="5 12" id="KW-0235">DNA replication</keyword>
<gene>
    <name evidence="12" type="primary">dnaG</name>
    <name evidence="17" type="ordered locus">Spico_0619</name>
</gene>
<evidence type="ECO:0000256" key="5">
    <source>
        <dbReference type="ARBA" id="ARBA00022705"/>
    </source>
</evidence>
<dbReference type="Proteomes" id="UP000007939">
    <property type="component" value="Chromosome"/>
</dbReference>
<keyword evidence="9" id="KW-0460">Magnesium</keyword>
<dbReference type="Pfam" id="PF08275">
    <property type="entry name" value="DNAG_N"/>
    <property type="match status" value="1"/>
</dbReference>
<dbReference type="InterPro" id="IPR006295">
    <property type="entry name" value="DNA_primase_DnaG"/>
</dbReference>
<dbReference type="InterPro" id="IPR036977">
    <property type="entry name" value="DNA_primase_Znf_CHC2"/>
</dbReference>
<dbReference type="RefSeq" id="WP_013739243.1">
    <property type="nucleotide sequence ID" value="NC_015436.1"/>
</dbReference>
<dbReference type="InterPro" id="IPR002694">
    <property type="entry name" value="Znf_CHC2"/>
</dbReference>
<dbReference type="CDD" id="cd03364">
    <property type="entry name" value="TOPRIM_DnaG_primases"/>
    <property type="match status" value="1"/>
</dbReference>
<evidence type="ECO:0000256" key="10">
    <source>
        <dbReference type="ARBA" id="ARBA00023125"/>
    </source>
</evidence>
<evidence type="ECO:0000256" key="7">
    <source>
        <dbReference type="ARBA" id="ARBA00022771"/>
    </source>
</evidence>
<name>F4GKT4_PARC1</name>
<dbReference type="GO" id="GO:0008270">
    <property type="term" value="F:zinc ion binding"/>
    <property type="evidence" value="ECO:0007669"/>
    <property type="project" value="UniProtKB-UniRule"/>
</dbReference>
<dbReference type="FunFam" id="3.90.580.10:FF:000001">
    <property type="entry name" value="DNA primase"/>
    <property type="match status" value="1"/>
</dbReference>
<comment type="function">
    <text evidence="12 13">RNA polymerase that catalyzes the synthesis of short RNA molecules used as primers for DNA polymerase during DNA replication.</text>
</comment>
<dbReference type="Pfam" id="PF01807">
    <property type="entry name" value="Zn_ribbon_DnaG"/>
    <property type="match status" value="1"/>
</dbReference>
<keyword evidence="4 12" id="KW-0548">Nucleotidyltransferase</keyword>
<comment type="catalytic activity">
    <reaction evidence="12">
        <text>ssDNA + n NTP = ssDNA/pppN(pN)n-1 hybrid + (n-1) diphosphate.</text>
        <dbReference type="EC" id="2.7.7.101"/>
    </reaction>
</comment>
<evidence type="ECO:0000256" key="6">
    <source>
        <dbReference type="ARBA" id="ARBA00022723"/>
    </source>
</evidence>
<evidence type="ECO:0000256" key="14">
    <source>
        <dbReference type="PIRSR" id="PIRSR002811-1"/>
    </source>
</evidence>
<feature type="domain" description="Toprim" evidence="16">
    <location>
        <begin position="256"/>
        <end position="337"/>
    </location>
</feature>
<dbReference type="SMART" id="SM00493">
    <property type="entry name" value="TOPRIM"/>
    <property type="match status" value="1"/>
</dbReference>
<dbReference type="InterPro" id="IPR006171">
    <property type="entry name" value="TOPRIM_dom"/>
</dbReference>
<comment type="cofactor">
    <cofactor evidence="12 13 14">
        <name>Zn(2+)</name>
        <dbReference type="ChEBI" id="CHEBI:29105"/>
    </cofactor>
    <text evidence="12 13 14">Binds 1 zinc ion per monomer.</text>
</comment>
<keyword evidence="3 12" id="KW-0808">Transferase</keyword>
<sequence length="602" mass="67876">MAKISESVIEQIKSRLTISEVVSAYVNLTYRGGRHWGLCPFHHEKTASFSVLNEKGLFHCFGCGKSGSMFDFVMEMDHLTFGESVSVLARKAGVELREETPEDKRKRTESEALQELYDRLTNSFRYILQNSDRAAHARRYLENRGISLEIQEKFGLGYAPAPSQWLYDFLTDKHYSASLLEASGLFSKRNERVSIFRDRLMFPIRTWQGKTVGFGGRDLTGESTAKYINTPETAIYSKRSVVYGLYEALSELKSRKHAILCEGYFDVMAMHQSGFTTAVAPLGTAFTTEQCKQLHRYCDSISTLFDSDAAGQNATGKALVICQDMGIENNVMLLDHAKDAADVLEKNGSEALGKMLENKTPGFEYLVLSAINMYDVKTPKGKSAVFSHVRSYLEATDSEIERQTYIHRLAEILHVDDASIVEDLHHRSSAQETRKKAPETSPVSIPNLARVSSDMFLMLCLATKREEFPVIRNRINVADLEDSLAVDLFTLLEDATRNDLGKTDEVFLQMIDDERLKQLVAISFQSGAFGHNLQKGIDSSLDRITLRKFEKKKKAMEDILGFAENETPDENSSEIRRLVLDIQEVNQEIIRLRGRLGAGVEE</sequence>
<organism evidence="17 18">
    <name type="scientific">Parasphaerochaeta coccoides (strain ATCC BAA-1237 / DSM 17374 / SPN1)</name>
    <name type="common">Sphaerochaeta coccoides</name>
    <dbReference type="NCBI Taxonomy" id="760011"/>
    <lineage>
        <taxon>Bacteria</taxon>
        <taxon>Pseudomonadati</taxon>
        <taxon>Spirochaetota</taxon>
        <taxon>Spirochaetia</taxon>
        <taxon>Spirochaetales</taxon>
        <taxon>Sphaerochaetaceae</taxon>
        <taxon>Parasphaerochaeta</taxon>
    </lineage>
</organism>
<dbReference type="GO" id="GO:1990077">
    <property type="term" value="C:primosome complex"/>
    <property type="evidence" value="ECO:0007669"/>
    <property type="project" value="UniProtKB-KW"/>
</dbReference>
<dbReference type="EC" id="2.7.7.101" evidence="12"/>
<dbReference type="KEGG" id="scc:Spico_0619"/>
<reference evidence="17 18" key="2">
    <citation type="journal article" date="2012" name="Stand. Genomic Sci.">
        <title>Complete genome sequence of the termite hindgut bacterium Spirochaeta coccoides type strain (SPN1(T)), reclassification in the genus Sphaerochaeta as Sphaerochaeta coccoides comb. nov. and emendations of the family Spirochaetaceae and the genus Sphaerochaeta.</title>
        <authorList>
            <person name="Abt B."/>
            <person name="Han C."/>
            <person name="Scheuner C."/>
            <person name="Lu M."/>
            <person name="Lapidus A."/>
            <person name="Nolan M."/>
            <person name="Lucas S."/>
            <person name="Hammon N."/>
            <person name="Deshpande S."/>
            <person name="Cheng J.F."/>
            <person name="Tapia R."/>
            <person name="Goodwin L.A."/>
            <person name="Pitluck S."/>
            <person name="Liolios K."/>
            <person name="Pagani I."/>
            <person name="Ivanova N."/>
            <person name="Mavromatis K."/>
            <person name="Mikhailova N."/>
            <person name="Huntemann M."/>
            <person name="Pati A."/>
            <person name="Chen A."/>
            <person name="Palaniappan K."/>
            <person name="Land M."/>
            <person name="Hauser L."/>
            <person name="Brambilla E.M."/>
            <person name="Rohde M."/>
            <person name="Spring S."/>
            <person name="Gronow S."/>
            <person name="Goker M."/>
            <person name="Woyke T."/>
            <person name="Bristow J."/>
            <person name="Eisen J.A."/>
            <person name="Markowitz V."/>
            <person name="Hugenholtz P."/>
            <person name="Kyrpides N.C."/>
            <person name="Klenk H.P."/>
            <person name="Detter J.C."/>
        </authorList>
    </citation>
    <scope>NUCLEOTIDE SEQUENCE [LARGE SCALE GENOMIC DNA]</scope>
    <source>
        <strain evidence="18">ATCC BAA-1237 / DSM 17374 / SPN1</strain>
    </source>
</reference>
<dbReference type="SMART" id="SM00400">
    <property type="entry name" value="ZnF_CHCC"/>
    <property type="match status" value="1"/>
</dbReference>
<evidence type="ECO:0000259" key="16">
    <source>
        <dbReference type="PROSITE" id="PS50880"/>
    </source>
</evidence>
<evidence type="ECO:0000256" key="4">
    <source>
        <dbReference type="ARBA" id="ARBA00022695"/>
    </source>
</evidence>
<keyword evidence="11 12" id="KW-0804">Transcription</keyword>
<dbReference type="Pfam" id="PF13155">
    <property type="entry name" value="Toprim_2"/>
    <property type="match status" value="1"/>
</dbReference>
<evidence type="ECO:0000256" key="8">
    <source>
        <dbReference type="ARBA" id="ARBA00022833"/>
    </source>
</evidence>
<dbReference type="EMBL" id="CP002659">
    <property type="protein sequence ID" value="AEC01847.1"/>
    <property type="molecule type" value="Genomic_DNA"/>
</dbReference>
<dbReference type="GO" id="GO:0003899">
    <property type="term" value="F:DNA-directed RNA polymerase activity"/>
    <property type="evidence" value="ECO:0007669"/>
    <property type="project" value="UniProtKB-UniRule"/>
</dbReference>
<dbReference type="PROSITE" id="PS50880">
    <property type="entry name" value="TOPRIM"/>
    <property type="match status" value="1"/>
</dbReference>
<dbReference type="GO" id="GO:0006269">
    <property type="term" value="P:DNA replication, synthesis of primer"/>
    <property type="evidence" value="ECO:0007669"/>
    <property type="project" value="UniProtKB-UniRule"/>
</dbReference>
<dbReference type="HAMAP" id="MF_00974">
    <property type="entry name" value="DNA_primase_DnaG"/>
    <property type="match status" value="1"/>
</dbReference>
<evidence type="ECO:0000313" key="18">
    <source>
        <dbReference type="Proteomes" id="UP000007939"/>
    </source>
</evidence>
<evidence type="ECO:0000256" key="15">
    <source>
        <dbReference type="SAM" id="Coils"/>
    </source>
</evidence>
<comment type="similarity">
    <text evidence="12 13">Belongs to the DnaG primase family.</text>
</comment>
<evidence type="ECO:0000313" key="17">
    <source>
        <dbReference type="EMBL" id="AEC01847.1"/>
    </source>
</evidence>
<evidence type="ECO:0000256" key="2">
    <source>
        <dbReference type="ARBA" id="ARBA00022515"/>
    </source>
</evidence>
<comment type="domain">
    <text evidence="12">Contains an N-terminal zinc-binding domain, a central core domain that contains the primase activity, and a C-terminal DnaB-binding domain.</text>
</comment>
<dbReference type="Gene3D" id="3.40.1360.10">
    <property type="match status" value="1"/>
</dbReference>
<dbReference type="InterPro" id="IPR034151">
    <property type="entry name" value="TOPRIM_DnaG_bac"/>
</dbReference>
<dbReference type="InterPro" id="IPR013264">
    <property type="entry name" value="DNAG_N"/>
</dbReference>
<accession>F4GKT4</accession>
<keyword evidence="18" id="KW-1185">Reference proteome</keyword>
<dbReference type="NCBIfam" id="TIGR01391">
    <property type="entry name" value="dnaG"/>
    <property type="match status" value="1"/>
</dbReference>
<reference evidence="18" key="1">
    <citation type="submission" date="2011-04" db="EMBL/GenBank/DDBJ databases">
        <title>The complete genome of Spirochaeta coccoides DSM 17374.</title>
        <authorList>
            <person name="Lucas S."/>
            <person name="Copeland A."/>
            <person name="Lapidus A."/>
            <person name="Bruce D."/>
            <person name="Goodwin L."/>
            <person name="Pitluck S."/>
            <person name="Peters L."/>
            <person name="Kyrpides N."/>
            <person name="Mavromatis K."/>
            <person name="Pagani I."/>
            <person name="Ivanova N."/>
            <person name="Ovchinnikova G."/>
            <person name="Lu M."/>
            <person name="Detter J.C."/>
            <person name="Tapia R."/>
            <person name="Han C."/>
            <person name="Land M."/>
            <person name="Hauser L."/>
            <person name="Markowitz V."/>
            <person name="Cheng J.-F."/>
            <person name="Hugenholtz P."/>
            <person name="Woyke T."/>
            <person name="Wu D."/>
            <person name="Spring S."/>
            <person name="Schroeder M."/>
            <person name="Brambilla E."/>
            <person name="Klenk H.-P."/>
            <person name="Eisen J.A."/>
        </authorList>
    </citation>
    <scope>NUCLEOTIDE SEQUENCE [LARGE SCALE GENOMIC DNA]</scope>
    <source>
        <strain evidence="18">ATCC BAA-1237 / DSM 17374 / SPN1</strain>
    </source>
</reference>
<evidence type="ECO:0000256" key="13">
    <source>
        <dbReference type="PIRNR" id="PIRNR002811"/>
    </source>
</evidence>
<dbReference type="GO" id="GO:0000428">
    <property type="term" value="C:DNA-directed RNA polymerase complex"/>
    <property type="evidence" value="ECO:0007669"/>
    <property type="project" value="UniProtKB-KW"/>
</dbReference>
<evidence type="ECO:0000256" key="12">
    <source>
        <dbReference type="HAMAP-Rule" id="MF_00974"/>
    </source>
</evidence>
<dbReference type="Pfam" id="PF10410">
    <property type="entry name" value="DnaB_bind"/>
    <property type="match status" value="1"/>
</dbReference>
<dbReference type="PIRSF" id="PIRSF002811">
    <property type="entry name" value="DnaG"/>
    <property type="match status" value="1"/>
</dbReference>
<feature type="zinc finger region" description="CHC2-type" evidence="12 14">
    <location>
        <begin position="39"/>
        <end position="63"/>
    </location>
</feature>
<dbReference type="GO" id="GO:0005737">
    <property type="term" value="C:cytoplasm"/>
    <property type="evidence" value="ECO:0007669"/>
    <property type="project" value="TreeGrafter"/>
</dbReference>
<dbReference type="SUPFAM" id="SSF57783">
    <property type="entry name" value="Zinc beta-ribbon"/>
    <property type="match status" value="1"/>
</dbReference>
<keyword evidence="2 12" id="KW-0639">Primosome</keyword>
<dbReference type="AlphaFoldDB" id="F4GKT4"/>
<keyword evidence="10 12" id="KW-0238">DNA-binding</keyword>
<dbReference type="Gene3D" id="3.90.580.10">
    <property type="entry name" value="Zinc finger, CHC2-type domain"/>
    <property type="match status" value="1"/>
</dbReference>
<keyword evidence="6 12" id="KW-0479">Metal-binding</keyword>